<dbReference type="InterPro" id="IPR012292">
    <property type="entry name" value="Globin/Proto"/>
</dbReference>
<keyword evidence="4" id="KW-0408">Iron</keyword>
<keyword evidence="7" id="KW-1185">Reference proteome</keyword>
<evidence type="ECO:0000256" key="1">
    <source>
        <dbReference type="ARBA" id="ARBA00022448"/>
    </source>
</evidence>
<evidence type="ECO:0000256" key="5">
    <source>
        <dbReference type="SAM" id="SignalP"/>
    </source>
</evidence>
<reference evidence="6 7" key="1">
    <citation type="submission" date="2020-05" db="EMBL/GenBank/DDBJ databases">
        <title>Aquincola sp. isolate from soil.</title>
        <authorList>
            <person name="Han J."/>
            <person name="Kim D.-U."/>
        </authorList>
    </citation>
    <scope>NUCLEOTIDE SEQUENCE [LARGE SCALE GENOMIC DNA]</scope>
    <source>
        <strain evidence="6 7">S2</strain>
    </source>
</reference>
<feature type="signal peptide" evidence="5">
    <location>
        <begin position="1"/>
        <end position="23"/>
    </location>
</feature>
<dbReference type="Gene3D" id="1.10.490.10">
    <property type="entry name" value="Globins"/>
    <property type="match status" value="1"/>
</dbReference>
<keyword evidence="1" id="KW-0813">Transport</keyword>
<evidence type="ECO:0000256" key="2">
    <source>
        <dbReference type="ARBA" id="ARBA00022617"/>
    </source>
</evidence>
<dbReference type="Pfam" id="PF01152">
    <property type="entry name" value="Bac_globin"/>
    <property type="match status" value="1"/>
</dbReference>
<keyword evidence="3" id="KW-0479">Metal-binding</keyword>
<protein>
    <submittedName>
        <fullName evidence="6">Group 1 truncated hemoglobin</fullName>
    </submittedName>
</protein>
<dbReference type="Proteomes" id="UP000737171">
    <property type="component" value="Unassembled WGS sequence"/>
</dbReference>
<keyword evidence="5" id="KW-0732">Signal</keyword>
<dbReference type="EMBL" id="JABRWJ010000003">
    <property type="protein sequence ID" value="NRF67615.1"/>
    <property type="molecule type" value="Genomic_DNA"/>
</dbReference>
<organism evidence="6 7">
    <name type="scientific">Pseudaquabacterium terrae</name>
    <dbReference type="NCBI Taxonomy" id="2732868"/>
    <lineage>
        <taxon>Bacteria</taxon>
        <taxon>Pseudomonadati</taxon>
        <taxon>Pseudomonadota</taxon>
        <taxon>Betaproteobacteria</taxon>
        <taxon>Burkholderiales</taxon>
        <taxon>Sphaerotilaceae</taxon>
        <taxon>Pseudaquabacterium</taxon>
    </lineage>
</organism>
<evidence type="ECO:0000313" key="6">
    <source>
        <dbReference type="EMBL" id="NRF67615.1"/>
    </source>
</evidence>
<keyword evidence="2" id="KW-0349">Heme</keyword>
<accession>A0ABX2EG83</accession>
<name>A0ABX2EG83_9BURK</name>
<comment type="caution">
    <text evidence="6">The sequence shown here is derived from an EMBL/GenBank/DDBJ whole genome shotgun (WGS) entry which is preliminary data.</text>
</comment>
<feature type="chain" id="PRO_5046246751" evidence="5">
    <location>
        <begin position="24"/>
        <end position="143"/>
    </location>
</feature>
<gene>
    <name evidence="6" type="ORF">HLB44_11525</name>
</gene>
<proteinExistence type="predicted"/>
<dbReference type="CDD" id="cd00454">
    <property type="entry name" value="TrHb1_N"/>
    <property type="match status" value="1"/>
</dbReference>
<evidence type="ECO:0000256" key="3">
    <source>
        <dbReference type="ARBA" id="ARBA00022723"/>
    </source>
</evidence>
<evidence type="ECO:0000313" key="7">
    <source>
        <dbReference type="Proteomes" id="UP000737171"/>
    </source>
</evidence>
<dbReference type="RefSeq" id="WP_173122717.1">
    <property type="nucleotide sequence ID" value="NZ_JABRWJ010000003.1"/>
</dbReference>
<dbReference type="SUPFAM" id="SSF46458">
    <property type="entry name" value="Globin-like"/>
    <property type="match status" value="1"/>
</dbReference>
<sequence>MNTRASLIAALLAAMLVAAPVYAQTTASFRAFGEKPGLVALMDDFMQRLLADERTAPFFRPVNQAHVKAQLVEQFCELLGGPCRYEGADMKSSHQDLEIGRRHFNALVELLQQAMDARGVPFAEQNRLLAKLAPMHRDIVTQR</sequence>
<dbReference type="InterPro" id="IPR001486">
    <property type="entry name" value="Hemoglobin_trunc"/>
</dbReference>
<evidence type="ECO:0000256" key="4">
    <source>
        <dbReference type="ARBA" id="ARBA00023004"/>
    </source>
</evidence>
<dbReference type="InterPro" id="IPR009050">
    <property type="entry name" value="Globin-like_sf"/>
</dbReference>